<evidence type="ECO:0000256" key="2">
    <source>
        <dbReference type="ARBA" id="ARBA00004948"/>
    </source>
</evidence>
<evidence type="ECO:0000259" key="13">
    <source>
        <dbReference type="Pfam" id="PF09084"/>
    </source>
</evidence>
<comment type="catalytic activity">
    <reaction evidence="11">
        <text>N(6)-(pyridoxal phosphate)-L-lysyl-[4-amino-5-hydroxymethyl-2-methylpyrimidine phosphate synthase] + L-histidyl-[4-amino-5-hydroxymethyl-2-methylpyrimidine phosphate synthase] + 2 Fe(3+) + 4 H2O = L-lysyl-[4-amino-5-hydroxymethyl-2-methylpyrimidine phosphate synthase] + (2S)-2-amino-5-hydroxy-4-oxopentanoyl-[4-amino-5-hydroxymethyl-2-methylpyrimidine phosphate synthase] + 4-amino-2-methyl-5-(phosphooxymethyl)pyrimidine + 3-oxopropanoate + 2 Fe(2+) + 2 H(+)</text>
        <dbReference type="Rhea" id="RHEA:65756"/>
        <dbReference type="Rhea" id="RHEA-COMP:16892"/>
        <dbReference type="Rhea" id="RHEA-COMP:16893"/>
        <dbReference type="Rhea" id="RHEA-COMP:16894"/>
        <dbReference type="Rhea" id="RHEA-COMP:16895"/>
        <dbReference type="ChEBI" id="CHEBI:15377"/>
        <dbReference type="ChEBI" id="CHEBI:15378"/>
        <dbReference type="ChEBI" id="CHEBI:29033"/>
        <dbReference type="ChEBI" id="CHEBI:29034"/>
        <dbReference type="ChEBI" id="CHEBI:29969"/>
        <dbReference type="ChEBI" id="CHEBI:29979"/>
        <dbReference type="ChEBI" id="CHEBI:33190"/>
        <dbReference type="ChEBI" id="CHEBI:58354"/>
        <dbReference type="ChEBI" id="CHEBI:143915"/>
        <dbReference type="ChEBI" id="CHEBI:157692"/>
    </reaction>
    <physiologicalReaction direction="left-to-right" evidence="11">
        <dbReference type="Rhea" id="RHEA:65757"/>
    </physiologicalReaction>
</comment>
<comment type="pathway">
    <text evidence="2">Cofactor biosynthesis; thiamine diphosphate biosynthesis.</text>
</comment>
<name>A0ABZ2RYH8_9BURK</name>
<proteinExistence type="inferred from homology"/>
<protein>
    <recommendedName>
        <fullName evidence="10">Thiamine pyrimidine synthase</fullName>
    </recommendedName>
</protein>
<sequence length="334" mass="35984">MSWINDQARRLHRRGMMAAMACLLAAGPAAGAENFKVRMDFSPWGMHAAMHLAVQKGWFEKEGLNVEVEDGTGTINTLQLLAAGRVDVGQVSVGTMAVAMENGLDLKSIAGFARTGDLAVMTDAGQKVASPQDLRGKKIVCFATSPWVPFIDPFLKANGMSRGDVNLVMVSPSAMISTYASGNSDAFMSQAPFGVPMVGRARPATSLLLEDSGISFPSYGLAATPDTIEKRGPALAKFVAVQVRAWQYLYDGHLEEGVQAILARRPNANLDAEVLRGQLEAYRPFFNSPTVKDAPIGRQYDSDWAAAIHSMEQAGMIKPGRKPSDYYTNALLPD</sequence>
<organism evidence="14 15">
    <name type="scientific">Achromobacter veterisilvae</name>
    <dbReference type="NCBI Taxonomy" id="2069367"/>
    <lineage>
        <taxon>Bacteria</taxon>
        <taxon>Pseudomonadati</taxon>
        <taxon>Pseudomonadota</taxon>
        <taxon>Betaproteobacteria</taxon>
        <taxon>Burkholderiales</taxon>
        <taxon>Alcaligenaceae</taxon>
        <taxon>Achromobacter</taxon>
    </lineage>
</organism>
<keyword evidence="9" id="KW-0408">Iron</keyword>
<dbReference type="PANTHER" id="PTHR31528:SF1">
    <property type="entry name" value="4-AMINO-5-HYDROXYMETHYL-2-METHYLPYRIMIDINE PHOSPHATE SYNTHASE THI11-RELATED"/>
    <property type="match status" value="1"/>
</dbReference>
<evidence type="ECO:0000256" key="9">
    <source>
        <dbReference type="ARBA" id="ARBA00023004"/>
    </source>
</evidence>
<keyword evidence="15" id="KW-1185">Reference proteome</keyword>
<dbReference type="Gene3D" id="3.40.190.10">
    <property type="entry name" value="Periplasmic binding protein-like II"/>
    <property type="match status" value="2"/>
</dbReference>
<comment type="similarity">
    <text evidence="3">Belongs to the NMT1/THI5 family.</text>
</comment>
<evidence type="ECO:0000256" key="3">
    <source>
        <dbReference type="ARBA" id="ARBA00009406"/>
    </source>
</evidence>
<dbReference type="EMBL" id="CP148753">
    <property type="protein sequence ID" value="WXR72910.1"/>
    <property type="molecule type" value="Genomic_DNA"/>
</dbReference>
<evidence type="ECO:0000256" key="12">
    <source>
        <dbReference type="SAM" id="SignalP"/>
    </source>
</evidence>
<evidence type="ECO:0000256" key="5">
    <source>
        <dbReference type="ARBA" id="ARBA00022679"/>
    </source>
</evidence>
<dbReference type="InterPro" id="IPR027939">
    <property type="entry name" value="NMT1/THI5"/>
</dbReference>
<evidence type="ECO:0000256" key="4">
    <source>
        <dbReference type="ARBA" id="ARBA00011738"/>
    </source>
</evidence>
<evidence type="ECO:0000256" key="1">
    <source>
        <dbReference type="ARBA" id="ARBA00003469"/>
    </source>
</evidence>
<evidence type="ECO:0000313" key="15">
    <source>
        <dbReference type="Proteomes" id="UP001456224"/>
    </source>
</evidence>
<dbReference type="InterPro" id="IPR015168">
    <property type="entry name" value="SsuA/THI5"/>
</dbReference>
<dbReference type="SUPFAM" id="SSF53850">
    <property type="entry name" value="Periplasmic binding protein-like II"/>
    <property type="match status" value="1"/>
</dbReference>
<keyword evidence="5" id="KW-0808">Transferase</keyword>
<accession>A0ABZ2RYH8</accession>
<reference evidence="14 15" key="1">
    <citation type="submission" date="2024-03" db="EMBL/GenBank/DDBJ databases">
        <title>Reference genomes for the five species model microbial community.</title>
        <authorList>
            <person name="Padfield D."/>
        </authorList>
    </citation>
    <scope>NUCLEOTIDE SEQUENCE [LARGE SCALE GENOMIC DNA]</scope>
    <source>
        <strain evidence="14 15">AB1</strain>
    </source>
</reference>
<dbReference type="PANTHER" id="PTHR31528">
    <property type="entry name" value="4-AMINO-5-HYDROXYMETHYL-2-METHYLPYRIMIDINE PHOSPHATE SYNTHASE THI11-RELATED"/>
    <property type="match status" value="1"/>
</dbReference>
<evidence type="ECO:0000256" key="11">
    <source>
        <dbReference type="ARBA" id="ARBA00048179"/>
    </source>
</evidence>
<keyword evidence="12" id="KW-0732">Signal</keyword>
<feature type="chain" id="PRO_5045073857" description="Thiamine pyrimidine synthase" evidence="12">
    <location>
        <begin position="32"/>
        <end position="334"/>
    </location>
</feature>
<dbReference type="Pfam" id="PF09084">
    <property type="entry name" value="NMT1"/>
    <property type="match status" value="1"/>
</dbReference>
<gene>
    <name evidence="14" type="ORF">WHX56_25200</name>
</gene>
<evidence type="ECO:0000256" key="7">
    <source>
        <dbReference type="ARBA" id="ARBA00022898"/>
    </source>
</evidence>
<keyword evidence="7" id="KW-0663">Pyridoxal phosphate</keyword>
<keyword evidence="6" id="KW-0479">Metal-binding</keyword>
<feature type="domain" description="SsuA/THI5-like" evidence="13">
    <location>
        <begin position="46"/>
        <end position="250"/>
    </location>
</feature>
<comment type="function">
    <text evidence="1">Responsible for the formation of the pyrimidine heterocycle in the thiamine biosynthesis pathway. Catalyzes the formation of hydroxymethylpyrimidine phosphate (HMP-P) from histidine and pyridoxal phosphate (PLP). The protein uses PLP and the active site histidine to form HMP-P, generating an inactive enzyme. The enzyme can only undergo a single turnover, which suggests it is a suicide enzyme.</text>
</comment>
<evidence type="ECO:0000256" key="6">
    <source>
        <dbReference type="ARBA" id="ARBA00022723"/>
    </source>
</evidence>
<keyword evidence="8" id="KW-0784">Thiamine biosynthesis</keyword>
<feature type="signal peptide" evidence="12">
    <location>
        <begin position="1"/>
        <end position="31"/>
    </location>
</feature>
<dbReference type="Proteomes" id="UP001456224">
    <property type="component" value="Chromosome"/>
</dbReference>
<dbReference type="RefSeq" id="WP_338879311.1">
    <property type="nucleotide sequence ID" value="NZ_CP148753.1"/>
</dbReference>
<evidence type="ECO:0000313" key="14">
    <source>
        <dbReference type="EMBL" id="WXR72910.1"/>
    </source>
</evidence>
<comment type="subunit">
    <text evidence="4">Homodimer.</text>
</comment>
<evidence type="ECO:0000256" key="8">
    <source>
        <dbReference type="ARBA" id="ARBA00022977"/>
    </source>
</evidence>
<evidence type="ECO:0000256" key="10">
    <source>
        <dbReference type="ARBA" id="ARBA00033171"/>
    </source>
</evidence>